<organism evidence="2">
    <name type="scientific">Harpegnathos saltator</name>
    <name type="common">Jerdon's jumping ant</name>
    <dbReference type="NCBI Taxonomy" id="610380"/>
    <lineage>
        <taxon>Eukaryota</taxon>
        <taxon>Metazoa</taxon>
        <taxon>Ecdysozoa</taxon>
        <taxon>Arthropoda</taxon>
        <taxon>Hexapoda</taxon>
        <taxon>Insecta</taxon>
        <taxon>Pterygota</taxon>
        <taxon>Neoptera</taxon>
        <taxon>Endopterygota</taxon>
        <taxon>Hymenoptera</taxon>
        <taxon>Apocrita</taxon>
        <taxon>Aculeata</taxon>
        <taxon>Formicoidea</taxon>
        <taxon>Formicidae</taxon>
        <taxon>Ponerinae</taxon>
        <taxon>Ponerini</taxon>
        <taxon>Harpegnathos</taxon>
    </lineage>
</organism>
<dbReference type="EMBL" id="GL445305">
    <property type="protein sequence ID" value="EFN89844.1"/>
    <property type="molecule type" value="Genomic_DNA"/>
</dbReference>
<dbReference type="InParanoid" id="E2B362"/>
<sequence>MPQVLNQIVEEQLVAQATGALSHQECLGGYVILRTVRRSPASIPQGGSNTTSFFTPQVLEQIVEEQLIAQATGALYQVCPIADPVIFDKFWQREDITDCFFYLATPVFSQVDKVEPLSPGTVAFAETLVTILPDSEDPLAASTSHTSARELFGESEIPPAISS</sequence>
<evidence type="ECO:0000313" key="2">
    <source>
        <dbReference type="Proteomes" id="UP000008237"/>
    </source>
</evidence>
<accession>E2B362</accession>
<dbReference type="Proteomes" id="UP000008237">
    <property type="component" value="Unassembled WGS sequence"/>
</dbReference>
<reference evidence="1 2" key="1">
    <citation type="journal article" date="2010" name="Science">
        <title>Genomic comparison of the ants Camponotus floridanus and Harpegnathos saltator.</title>
        <authorList>
            <person name="Bonasio R."/>
            <person name="Zhang G."/>
            <person name="Ye C."/>
            <person name="Mutti N.S."/>
            <person name="Fang X."/>
            <person name="Qin N."/>
            <person name="Donahue G."/>
            <person name="Yang P."/>
            <person name="Li Q."/>
            <person name="Li C."/>
            <person name="Zhang P."/>
            <person name="Huang Z."/>
            <person name="Berger S.L."/>
            <person name="Reinberg D."/>
            <person name="Wang J."/>
            <person name="Liebig J."/>
        </authorList>
    </citation>
    <scope>NUCLEOTIDE SEQUENCE [LARGE SCALE GENOMIC DNA]</scope>
    <source>
        <strain evidence="1 2">R22 G/1</strain>
    </source>
</reference>
<keyword evidence="2" id="KW-1185">Reference proteome</keyword>
<gene>
    <name evidence="1" type="ORF">EAI_15052</name>
</gene>
<protein>
    <submittedName>
        <fullName evidence="1">Uncharacterized protein</fullName>
    </submittedName>
</protein>
<name>E2B362_HARSA</name>
<proteinExistence type="predicted"/>
<dbReference type="AlphaFoldDB" id="E2B362"/>
<evidence type="ECO:0000313" key="1">
    <source>
        <dbReference type="EMBL" id="EFN89844.1"/>
    </source>
</evidence>